<comment type="caution">
    <text evidence="2">The sequence shown here is derived from an EMBL/GenBank/DDBJ whole genome shotgun (WGS) entry which is preliminary data.</text>
</comment>
<evidence type="ECO:0000313" key="2">
    <source>
        <dbReference type="EMBL" id="TXE09972.1"/>
    </source>
</evidence>
<protein>
    <recommendedName>
        <fullName evidence="4">Glycerophosphoryl diester phosphodiesterase membrane domain-containing protein</fullName>
    </recommendedName>
</protein>
<keyword evidence="1" id="KW-1133">Transmembrane helix</keyword>
<evidence type="ECO:0000256" key="1">
    <source>
        <dbReference type="SAM" id="Phobius"/>
    </source>
</evidence>
<dbReference type="EMBL" id="VOSC01000025">
    <property type="protein sequence ID" value="TXE09972.1"/>
    <property type="molecule type" value="Genomic_DNA"/>
</dbReference>
<proteinExistence type="predicted"/>
<evidence type="ECO:0008006" key="4">
    <source>
        <dbReference type="Google" id="ProtNLM"/>
    </source>
</evidence>
<dbReference type="OrthoDB" id="1149172at2"/>
<dbReference type="AlphaFoldDB" id="A0A5C7AWB9"/>
<feature type="transmembrane region" description="Helical" evidence="1">
    <location>
        <begin position="200"/>
        <end position="222"/>
    </location>
</feature>
<feature type="transmembrane region" description="Helical" evidence="1">
    <location>
        <begin position="134"/>
        <end position="161"/>
    </location>
</feature>
<dbReference type="Proteomes" id="UP000321790">
    <property type="component" value="Unassembled WGS sequence"/>
</dbReference>
<evidence type="ECO:0000313" key="3">
    <source>
        <dbReference type="Proteomes" id="UP000321790"/>
    </source>
</evidence>
<keyword evidence="3" id="KW-1185">Reference proteome</keyword>
<keyword evidence="1" id="KW-0472">Membrane</keyword>
<feature type="transmembrane region" description="Helical" evidence="1">
    <location>
        <begin position="167"/>
        <end position="188"/>
    </location>
</feature>
<accession>A0A5C7AWB9</accession>
<keyword evidence="1" id="KW-0812">Transmembrane</keyword>
<organism evidence="2 3">
    <name type="scientific">Seonamhaeicola algicola</name>
    <dbReference type="NCBI Taxonomy" id="1719036"/>
    <lineage>
        <taxon>Bacteria</taxon>
        <taxon>Pseudomonadati</taxon>
        <taxon>Bacteroidota</taxon>
        <taxon>Flavobacteriia</taxon>
        <taxon>Flavobacteriales</taxon>
        <taxon>Flavobacteriaceae</taxon>
    </lineage>
</organism>
<name>A0A5C7AWB9_9FLAO</name>
<feature type="transmembrane region" description="Helical" evidence="1">
    <location>
        <begin position="228"/>
        <end position="248"/>
    </location>
</feature>
<dbReference type="RefSeq" id="WP_147135701.1">
    <property type="nucleotide sequence ID" value="NZ_VOSC01000025.1"/>
</dbReference>
<sequence length="313" mass="35322">MQLYKSRGFSDFFQDTFSFLKLNGKHFFKHYFITNGIFLILLLVIGYFFTQFYSDFIFSGLSNQQNPGALDGYMNENLPMFIILVILFCIVGLISGIISYSYTPIYLQLYNTHGSNNFETKTIITSYKRNIGKLLTFIVCGILMSIPLLIVFFICAFVLIITIIGFLALPLLIGAFALFYYMALSEYLENKKGIWDCFGYAWALLTSKFWAAVGCVGIFYLISYALQYIIQLITSIFTMGSLFINPTSGTVNPTDVTGTMSVFMIVTFFLSFALSTILGSILLLNQGIVFYSLKEDKEHINTKDIIDQIGAGA</sequence>
<feature type="transmembrane region" description="Helical" evidence="1">
    <location>
        <begin position="31"/>
        <end position="49"/>
    </location>
</feature>
<feature type="transmembrane region" description="Helical" evidence="1">
    <location>
        <begin position="260"/>
        <end position="284"/>
    </location>
</feature>
<gene>
    <name evidence="2" type="ORF">FUA26_10855</name>
</gene>
<feature type="transmembrane region" description="Helical" evidence="1">
    <location>
        <begin position="80"/>
        <end position="102"/>
    </location>
</feature>
<reference evidence="3" key="1">
    <citation type="submission" date="2019-08" db="EMBL/GenBank/DDBJ databases">
        <title>Seonamhaeicola sediminis sp. nov., isolated from marine sediment.</title>
        <authorList>
            <person name="Cao W.R."/>
        </authorList>
    </citation>
    <scope>NUCLEOTIDE SEQUENCE [LARGE SCALE GENOMIC DNA]</scope>
    <source>
        <strain evidence="3">Gy8</strain>
    </source>
</reference>